<evidence type="ECO:0000313" key="1">
    <source>
        <dbReference type="EMBL" id="KAJ2764314.1"/>
    </source>
</evidence>
<protein>
    <submittedName>
        <fullName evidence="1">Uncharacterized protein</fullName>
    </submittedName>
</protein>
<gene>
    <name evidence="1" type="ORF">IWQ57_005211</name>
</gene>
<reference evidence="1" key="1">
    <citation type="submission" date="2022-07" db="EMBL/GenBank/DDBJ databases">
        <title>Phylogenomic reconstructions and comparative analyses of Kickxellomycotina fungi.</title>
        <authorList>
            <person name="Reynolds N.K."/>
            <person name="Stajich J.E."/>
            <person name="Barry K."/>
            <person name="Grigoriev I.V."/>
            <person name="Crous P."/>
            <person name="Smith M.E."/>
        </authorList>
    </citation>
    <scope>NUCLEOTIDE SEQUENCE</scope>
    <source>
        <strain evidence="1">CBS 109366</strain>
    </source>
</reference>
<dbReference type="Proteomes" id="UP001140234">
    <property type="component" value="Unassembled WGS sequence"/>
</dbReference>
<evidence type="ECO:0000313" key="2">
    <source>
        <dbReference type="Proteomes" id="UP001140234"/>
    </source>
</evidence>
<keyword evidence="2" id="KW-1185">Reference proteome</keyword>
<dbReference type="EMBL" id="JANBUJ010002393">
    <property type="protein sequence ID" value="KAJ2764314.1"/>
    <property type="molecule type" value="Genomic_DNA"/>
</dbReference>
<proteinExistence type="predicted"/>
<name>A0ACC1JP24_9FUNG</name>
<comment type="caution">
    <text evidence="1">The sequence shown here is derived from an EMBL/GenBank/DDBJ whole genome shotgun (WGS) entry which is preliminary data.</text>
</comment>
<organism evidence="1 2">
    <name type="scientific">Coemansia nantahalensis</name>
    <dbReference type="NCBI Taxonomy" id="2789366"/>
    <lineage>
        <taxon>Eukaryota</taxon>
        <taxon>Fungi</taxon>
        <taxon>Fungi incertae sedis</taxon>
        <taxon>Zoopagomycota</taxon>
        <taxon>Kickxellomycotina</taxon>
        <taxon>Kickxellomycetes</taxon>
        <taxon>Kickxellales</taxon>
        <taxon>Kickxellaceae</taxon>
        <taxon>Coemansia</taxon>
    </lineage>
</organism>
<sequence>MNARLERYTLAAGFPIACIGVGPSGEVVLGGGGGPGRSGVQNKLGVYAIDDKKKELRLVCESVLSSDEDAPTCLAMHPKERALVCSANRGAAQIAKGANSNWRLFTLGKRAVKAGATAKSICSTSDVDYQRCIAFSPSGGLVAGGSTDGTLAVAHYPSLRPAFPFVDAVSEINDVSFDASGAYLAAATDTELRVLSAKDASLIKAIDDPHTSGGTSAVFRFARFGPIAGAAKEDTKAADAPTGVLYTVLNARTRKGAYILKWDVASWTRTATRYAGTSPITAFALSRSGDLLAFATASLHLVVCDAHSLRVLERVRAAHGFAITALAFGAGDRHLISGSADESCHVYVLPAAWPTPMAHTLALARAHMSTIAIVLVVLVAIVLALLLRS</sequence>
<accession>A0ACC1JP24</accession>